<evidence type="ECO:0000256" key="1">
    <source>
        <dbReference type="SAM" id="MobiDB-lite"/>
    </source>
</evidence>
<keyword evidence="3" id="KW-1185">Reference proteome</keyword>
<organism evidence="2 3">
    <name type="scientific">Branchiostoma lanceolatum</name>
    <name type="common">Common lancelet</name>
    <name type="synonym">Amphioxus lanceolatum</name>
    <dbReference type="NCBI Taxonomy" id="7740"/>
    <lineage>
        <taxon>Eukaryota</taxon>
        <taxon>Metazoa</taxon>
        <taxon>Chordata</taxon>
        <taxon>Cephalochordata</taxon>
        <taxon>Leptocardii</taxon>
        <taxon>Amphioxiformes</taxon>
        <taxon>Branchiostomatidae</taxon>
        <taxon>Branchiostoma</taxon>
    </lineage>
</organism>
<sequence>MQAVLLVRDALKNAKWPSVPTVTAASAVPRVTTASLAAPTVTVAVTTASEGKQTHKYYRRLRQNEHQQRRVHSNT</sequence>
<dbReference type="EMBL" id="OV696704">
    <property type="protein sequence ID" value="CAH1252196.1"/>
    <property type="molecule type" value="Genomic_DNA"/>
</dbReference>
<gene>
    <name evidence="2" type="primary">Hypp9232</name>
    <name evidence="2" type="ORF">BLAG_LOCUS12343</name>
</gene>
<feature type="region of interest" description="Disordered" evidence="1">
    <location>
        <begin position="54"/>
        <end position="75"/>
    </location>
</feature>
<name>A0A8J9ZEG1_BRALA</name>
<proteinExistence type="predicted"/>
<evidence type="ECO:0000313" key="3">
    <source>
        <dbReference type="Proteomes" id="UP000838412"/>
    </source>
</evidence>
<dbReference type="AlphaFoldDB" id="A0A8J9ZEG1"/>
<reference evidence="2" key="1">
    <citation type="submission" date="2022-01" db="EMBL/GenBank/DDBJ databases">
        <authorList>
            <person name="Braso-Vives M."/>
        </authorList>
    </citation>
    <scope>NUCLEOTIDE SEQUENCE</scope>
</reference>
<protein>
    <submittedName>
        <fullName evidence="2">Hypp9232 protein</fullName>
    </submittedName>
</protein>
<evidence type="ECO:0000313" key="2">
    <source>
        <dbReference type="EMBL" id="CAH1252196.1"/>
    </source>
</evidence>
<accession>A0A8J9ZEG1</accession>
<dbReference type="Proteomes" id="UP000838412">
    <property type="component" value="Chromosome 19"/>
</dbReference>